<dbReference type="InterPro" id="IPR017452">
    <property type="entry name" value="GPCR_Rhodpsn_7TM"/>
</dbReference>
<accession>A0A803SP65</accession>
<dbReference type="PROSITE" id="PS50262">
    <property type="entry name" value="G_PROTEIN_RECEP_F1_2"/>
    <property type="match status" value="1"/>
</dbReference>
<feature type="transmembrane region" description="Helical" evidence="10">
    <location>
        <begin position="55"/>
        <end position="78"/>
    </location>
</feature>
<evidence type="ECO:0000313" key="13">
    <source>
        <dbReference type="Proteomes" id="UP000001646"/>
    </source>
</evidence>
<reference evidence="12" key="1">
    <citation type="submission" date="2009-12" db="EMBL/GenBank/DDBJ databases">
        <title>The Genome Sequence of Anolis carolinensis (Green Anole Lizard).</title>
        <authorList>
            <consortium name="The Genome Sequencing Platform"/>
            <person name="Di Palma F."/>
            <person name="Alfoldi J."/>
            <person name="Heiman D."/>
            <person name="Young S."/>
            <person name="Grabherr M."/>
            <person name="Johnson J."/>
            <person name="Lander E.S."/>
            <person name="Lindblad-Toh K."/>
        </authorList>
    </citation>
    <scope>NUCLEOTIDE SEQUENCE [LARGE SCALE GENOMIC DNA]</scope>
    <source>
        <strain evidence="12">JBL SC #1</strain>
    </source>
</reference>
<reference evidence="12" key="3">
    <citation type="submission" date="2025-09" db="UniProtKB">
        <authorList>
            <consortium name="Ensembl"/>
        </authorList>
    </citation>
    <scope>IDENTIFICATION</scope>
</reference>
<reference evidence="12" key="2">
    <citation type="submission" date="2025-08" db="UniProtKB">
        <authorList>
            <consortium name="Ensembl"/>
        </authorList>
    </citation>
    <scope>IDENTIFICATION</scope>
</reference>
<dbReference type="GO" id="GO:0005886">
    <property type="term" value="C:plasma membrane"/>
    <property type="evidence" value="ECO:0000318"/>
    <property type="project" value="GO_Central"/>
</dbReference>
<name>A0A803SP65_ANOCA</name>
<dbReference type="AlphaFoldDB" id="A0A803SP65"/>
<keyword evidence="5 9" id="KW-0297">G-protein coupled receptor</keyword>
<feature type="transmembrane region" description="Helical" evidence="10">
    <location>
        <begin position="138"/>
        <end position="159"/>
    </location>
</feature>
<dbReference type="Proteomes" id="UP000001646">
    <property type="component" value="Unplaced"/>
</dbReference>
<dbReference type="GO" id="GO:0007189">
    <property type="term" value="P:adenylate cyclase-activating G protein-coupled receptor signaling pathway"/>
    <property type="evidence" value="ECO:0000318"/>
    <property type="project" value="GO_Central"/>
</dbReference>
<evidence type="ECO:0000256" key="3">
    <source>
        <dbReference type="ARBA" id="ARBA00022692"/>
    </source>
</evidence>
<evidence type="ECO:0000313" key="12">
    <source>
        <dbReference type="Ensembl" id="ENSACAP00000024755.1"/>
    </source>
</evidence>
<evidence type="ECO:0000256" key="5">
    <source>
        <dbReference type="ARBA" id="ARBA00023040"/>
    </source>
</evidence>
<dbReference type="Gene3D" id="1.20.1070.10">
    <property type="entry name" value="Rhodopsin 7-helix transmembrane proteins"/>
    <property type="match status" value="1"/>
</dbReference>
<evidence type="ECO:0000256" key="6">
    <source>
        <dbReference type="ARBA" id="ARBA00023136"/>
    </source>
</evidence>
<dbReference type="GO" id="GO:0005737">
    <property type="term" value="C:cytoplasm"/>
    <property type="evidence" value="ECO:0000318"/>
    <property type="project" value="GO_Central"/>
</dbReference>
<comment type="similarity">
    <text evidence="9">Belongs to the G-protein coupled receptor 1 family.</text>
</comment>
<dbReference type="InParanoid" id="A0A803SP65"/>
<evidence type="ECO:0000256" key="9">
    <source>
        <dbReference type="RuleBase" id="RU000688"/>
    </source>
</evidence>
<dbReference type="GeneTree" id="ENSGT00670000098452"/>
<keyword evidence="6 10" id="KW-0472">Membrane</keyword>
<feature type="domain" description="G-protein coupled receptors family 1 profile" evidence="11">
    <location>
        <begin position="37"/>
        <end position="291"/>
    </location>
</feature>
<keyword evidence="7 9" id="KW-0675">Receptor</keyword>
<sequence length="312" mass="35030">MTRNQNCHNQTAHIWTRELVLSMAIPHITMAVVSVVFNSAVILAVACTKDLQKPIFLLFCNLALSDLLSSASGFWVAIFFMRDPQSTVVGSRKLLRLYAFYAVPILATIYNLVAIGVERYLALAEKRWTRRRITRNQVLGIVVVIWLVALFLGFLPLMGWNCLGTDNVSTLYSPLCVNYLAFITIPHSAVSFLLPFFTYLSIILTLRKHKISMGALGQARSTGRLAEIQVARTSIVIWITALLSYLPFFVAVVLDLAMPHCPRDLPLGLYVFRNLTAMMIAINSLGNPIVYTLNVKRLGRRIKALKQKKTKT</sequence>
<keyword evidence="3 9" id="KW-0812">Transmembrane</keyword>
<dbReference type="PROSITE" id="PS00237">
    <property type="entry name" value="G_PROTEIN_RECEP_F1_1"/>
    <property type="match status" value="1"/>
</dbReference>
<feature type="transmembrane region" description="Helical" evidence="10">
    <location>
        <begin position="179"/>
        <end position="206"/>
    </location>
</feature>
<keyword evidence="8 9" id="KW-0807">Transducer</keyword>
<evidence type="ECO:0000256" key="7">
    <source>
        <dbReference type="ARBA" id="ARBA00023170"/>
    </source>
</evidence>
<feature type="transmembrane region" description="Helical" evidence="10">
    <location>
        <begin position="235"/>
        <end position="258"/>
    </location>
</feature>
<proteinExistence type="inferred from homology"/>
<dbReference type="PRINTS" id="PR00237">
    <property type="entry name" value="GPCRRHODOPSN"/>
</dbReference>
<feature type="transmembrane region" description="Helical" evidence="10">
    <location>
        <begin position="98"/>
        <end position="117"/>
    </location>
</feature>
<keyword evidence="2" id="KW-1003">Cell membrane</keyword>
<evidence type="ECO:0000256" key="8">
    <source>
        <dbReference type="ARBA" id="ARBA00023224"/>
    </source>
</evidence>
<feature type="transmembrane region" description="Helical" evidence="10">
    <location>
        <begin position="24"/>
        <end position="48"/>
    </location>
</feature>
<protein>
    <recommendedName>
        <fullName evidence="11">G-protein coupled receptors family 1 profile domain-containing protein</fullName>
    </recommendedName>
</protein>
<dbReference type="Ensembl" id="ENSACAT00000043820.1">
    <property type="protein sequence ID" value="ENSACAP00000024755.1"/>
    <property type="gene ID" value="ENSACAG00000035005.1"/>
</dbReference>
<feature type="transmembrane region" description="Helical" evidence="10">
    <location>
        <begin position="270"/>
        <end position="293"/>
    </location>
</feature>
<evidence type="ECO:0000256" key="4">
    <source>
        <dbReference type="ARBA" id="ARBA00022989"/>
    </source>
</evidence>
<evidence type="ECO:0000256" key="10">
    <source>
        <dbReference type="SAM" id="Phobius"/>
    </source>
</evidence>
<keyword evidence="4 10" id="KW-1133">Transmembrane helix</keyword>
<dbReference type="InterPro" id="IPR000276">
    <property type="entry name" value="GPCR_Rhodpsn"/>
</dbReference>
<comment type="subcellular location">
    <subcellularLocation>
        <location evidence="1">Cell membrane</location>
        <topology evidence="1">Multi-pass membrane protein</topology>
    </subcellularLocation>
</comment>
<evidence type="ECO:0000256" key="2">
    <source>
        <dbReference type="ARBA" id="ARBA00022475"/>
    </source>
</evidence>
<organism evidence="12 13">
    <name type="scientific">Anolis carolinensis</name>
    <name type="common">Green anole</name>
    <name type="synonym">American chameleon</name>
    <dbReference type="NCBI Taxonomy" id="28377"/>
    <lineage>
        <taxon>Eukaryota</taxon>
        <taxon>Metazoa</taxon>
        <taxon>Chordata</taxon>
        <taxon>Craniata</taxon>
        <taxon>Vertebrata</taxon>
        <taxon>Euteleostomi</taxon>
        <taxon>Lepidosauria</taxon>
        <taxon>Squamata</taxon>
        <taxon>Bifurcata</taxon>
        <taxon>Unidentata</taxon>
        <taxon>Episquamata</taxon>
        <taxon>Toxicofera</taxon>
        <taxon>Iguania</taxon>
        <taxon>Dactyloidae</taxon>
        <taxon>Anolis</taxon>
    </lineage>
</organism>
<keyword evidence="13" id="KW-1185">Reference proteome</keyword>
<dbReference type="Pfam" id="PF00001">
    <property type="entry name" value="7tm_1"/>
    <property type="match status" value="1"/>
</dbReference>
<dbReference type="GO" id="GO:0004930">
    <property type="term" value="F:G protein-coupled receptor activity"/>
    <property type="evidence" value="ECO:0000318"/>
    <property type="project" value="GO_Central"/>
</dbReference>
<dbReference type="SUPFAM" id="SSF81321">
    <property type="entry name" value="Family A G protein-coupled receptor-like"/>
    <property type="match status" value="1"/>
</dbReference>
<evidence type="ECO:0000256" key="1">
    <source>
        <dbReference type="ARBA" id="ARBA00004651"/>
    </source>
</evidence>
<dbReference type="PANTHER" id="PTHR22750">
    <property type="entry name" value="G-PROTEIN COUPLED RECEPTOR"/>
    <property type="match status" value="1"/>
</dbReference>
<evidence type="ECO:0000259" key="11">
    <source>
        <dbReference type="PROSITE" id="PS50262"/>
    </source>
</evidence>